<keyword evidence="1" id="KW-0472">Membrane</keyword>
<keyword evidence="3" id="KW-0378">Hydrolase</keyword>
<keyword evidence="1" id="KW-0812">Transmembrane</keyword>
<dbReference type="InterPro" id="IPR050570">
    <property type="entry name" value="Cell_wall_metabolism_enzyme"/>
</dbReference>
<dbReference type="AlphaFoldDB" id="A0A7W4ULA0"/>
<dbReference type="InterPro" id="IPR016047">
    <property type="entry name" value="M23ase_b-sheet_dom"/>
</dbReference>
<dbReference type="PANTHER" id="PTHR21666:SF270">
    <property type="entry name" value="MUREIN HYDROLASE ACTIVATOR ENVC"/>
    <property type="match status" value="1"/>
</dbReference>
<keyword evidence="4" id="KW-1185">Reference proteome</keyword>
<dbReference type="EMBL" id="JACHWJ010000001">
    <property type="protein sequence ID" value="MBB2956278.1"/>
    <property type="molecule type" value="Genomic_DNA"/>
</dbReference>
<reference evidence="3 4" key="1">
    <citation type="submission" date="2020-08" db="EMBL/GenBank/DDBJ databases">
        <title>Sequencing the genomes of 1000 actinobacteria strains.</title>
        <authorList>
            <person name="Klenk H.-P."/>
        </authorList>
    </citation>
    <scope>NUCLEOTIDE SEQUENCE [LARGE SCALE GENOMIC DNA]</scope>
    <source>
        <strain evidence="3 4">DSM 20419</strain>
    </source>
</reference>
<dbReference type="PANTHER" id="PTHR21666">
    <property type="entry name" value="PEPTIDASE-RELATED"/>
    <property type="match status" value="1"/>
</dbReference>
<dbReference type="Gene3D" id="2.70.70.10">
    <property type="entry name" value="Glucose Permease (Domain IIA)"/>
    <property type="match status" value="1"/>
</dbReference>
<feature type="transmembrane region" description="Helical" evidence="1">
    <location>
        <begin position="21"/>
        <end position="40"/>
    </location>
</feature>
<evidence type="ECO:0000313" key="4">
    <source>
        <dbReference type="Proteomes" id="UP000545286"/>
    </source>
</evidence>
<keyword evidence="1" id="KW-1133">Transmembrane helix</keyword>
<organism evidence="3 4">
    <name type="scientific">Pseudoclavibacter helvolus</name>
    <dbReference type="NCBI Taxonomy" id="255205"/>
    <lineage>
        <taxon>Bacteria</taxon>
        <taxon>Bacillati</taxon>
        <taxon>Actinomycetota</taxon>
        <taxon>Actinomycetes</taxon>
        <taxon>Micrococcales</taxon>
        <taxon>Microbacteriaceae</taxon>
        <taxon>Pseudoclavibacter</taxon>
    </lineage>
</organism>
<dbReference type="GO" id="GO:0004222">
    <property type="term" value="F:metalloendopeptidase activity"/>
    <property type="evidence" value="ECO:0007669"/>
    <property type="project" value="TreeGrafter"/>
</dbReference>
<dbReference type="RefSeq" id="WP_183622713.1">
    <property type="nucleotide sequence ID" value="NZ_JACHWJ010000001.1"/>
</dbReference>
<dbReference type="Pfam" id="PF01551">
    <property type="entry name" value="Peptidase_M23"/>
    <property type="match status" value="1"/>
</dbReference>
<dbReference type="CDD" id="cd12797">
    <property type="entry name" value="M23_peptidase"/>
    <property type="match status" value="1"/>
</dbReference>
<comment type="caution">
    <text evidence="3">The sequence shown here is derived from an EMBL/GenBank/DDBJ whole genome shotgun (WGS) entry which is preliminary data.</text>
</comment>
<name>A0A7W4ULA0_9MICO</name>
<dbReference type="SUPFAM" id="SSF51261">
    <property type="entry name" value="Duplicated hybrid motif"/>
    <property type="match status" value="1"/>
</dbReference>
<dbReference type="Proteomes" id="UP000545286">
    <property type="component" value="Unassembled WGS sequence"/>
</dbReference>
<evidence type="ECO:0000256" key="1">
    <source>
        <dbReference type="SAM" id="Phobius"/>
    </source>
</evidence>
<feature type="domain" description="M23ase beta-sheet core" evidence="2">
    <location>
        <begin position="145"/>
        <end position="239"/>
    </location>
</feature>
<protein>
    <submittedName>
        <fullName evidence="3">Murein DD-endopeptidase MepM/ murein hydrolase activator NlpD</fullName>
    </submittedName>
</protein>
<evidence type="ECO:0000259" key="2">
    <source>
        <dbReference type="Pfam" id="PF01551"/>
    </source>
</evidence>
<proteinExistence type="predicted"/>
<evidence type="ECO:0000313" key="3">
    <source>
        <dbReference type="EMBL" id="MBB2956278.1"/>
    </source>
</evidence>
<gene>
    <name evidence="3" type="ORF">FHX72_000390</name>
</gene>
<sequence length="270" mass="26822">MEGATIRSGRPHRSGKTALRFAGGALGLGIAGSVAAFAALPATAVPTNHDRVAETGAAALVQPASGAPSQTLTVTGEGTSARERDSVYSVTTVGSAATANLATLVDNGAFTNNLSAPVQWPFPVGVAITDDFGPRVSPGGIGSTNHMGVDFAPAQGTPIGAIADGVVTSVTSTDNGGLGVNITLEHVIDGATYRSVYAHMLEGSATLQVGAVVGVGDQIGQVGNTGTSTGPHLHLEVQDSAGQKLDGLAFLKQYNTPSTVVSPPLQGASA</sequence>
<accession>A0A7W4ULA0</accession>
<dbReference type="InterPro" id="IPR011055">
    <property type="entry name" value="Dup_hybrid_motif"/>
</dbReference>